<dbReference type="InterPro" id="IPR036570">
    <property type="entry name" value="HORMA_dom_sf"/>
</dbReference>
<dbReference type="AlphaFoldDB" id="A0A7R9GI17"/>
<dbReference type="GO" id="GO:0000776">
    <property type="term" value="C:kinetochore"/>
    <property type="evidence" value="ECO:0007669"/>
    <property type="project" value="TreeGrafter"/>
</dbReference>
<dbReference type="PROSITE" id="PS50815">
    <property type="entry name" value="HORMA"/>
    <property type="match status" value="1"/>
</dbReference>
<keyword evidence="6" id="KW-0131">Cell cycle</keyword>
<keyword evidence="4" id="KW-0498">Mitosis</keyword>
<protein>
    <recommendedName>
        <fullName evidence="7">HORMA domain-containing protein</fullName>
    </recommendedName>
</protein>
<evidence type="ECO:0000256" key="4">
    <source>
        <dbReference type="ARBA" id="ARBA00022776"/>
    </source>
</evidence>
<name>A0A7R9GI17_9CRUS</name>
<dbReference type="InterPro" id="IPR003511">
    <property type="entry name" value="HORMA_dom"/>
</dbReference>
<sequence length="202" mass="22905">MSVATVQETANAICLKGSTEILAEYFEYAVHTIIYQRGIYPSETFERQQKYGLTLFVSTDASIKEFVEISVRQAKEWIQKSLVKDLSLLMMDAHSHEVLERGEKRSKKPLKTIQAEIGAVLRQITSAISFLPLLDRRCIFDVQFVLKSSVESENIPPAWEELQTKAMPANPQTVPFRSFSTGLHQVDSGVSYKLEEEKSVMN</sequence>
<evidence type="ECO:0000259" key="7">
    <source>
        <dbReference type="PROSITE" id="PS50815"/>
    </source>
</evidence>
<evidence type="ECO:0000256" key="1">
    <source>
        <dbReference type="ARBA" id="ARBA00004123"/>
    </source>
</evidence>
<dbReference type="Proteomes" id="UP000678499">
    <property type="component" value="Unassembled WGS sequence"/>
</dbReference>
<dbReference type="Gene3D" id="3.30.900.10">
    <property type="entry name" value="HORMA domain"/>
    <property type="match status" value="1"/>
</dbReference>
<dbReference type="GO" id="GO:0005654">
    <property type="term" value="C:nucleoplasm"/>
    <property type="evidence" value="ECO:0007669"/>
    <property type="project" value="TreeGrafter"/>
</dbReference>
<dbReference type="GO" id="GO:0007094">
    <property type="term" value="P:mitotic spindle assembly checkpoint signaling"/>
    <property type="evidence" value="ECO:0007669"/>
    <property type="project" value="TreeGrafter"/>
</dbReference>
<evidence type="ECO:0000313" key="8">
    <source>
        <dbReference type="EMBL" id="CAD7281960.1"/>
    </source>
</evidence>
<evidence type="ECO:0000313" key="9">
    <source>
        <dbReference type="Proteomes" id="UP000678499"/>
    </source>
</evidence>
<dbReference type="OrthoDB" id="1806at2759"/>
<dbReference type="InterPro" id="IPR045091">
    <property type="entry name" value="Mad2-like"/>
</dbReference>
<dbReference type="PANTHER" id="PTHR11842">
    <property type="entry name" value="MITOTIC SPINDLE ASSEMBLY CHECKPOINT PROTEIN MAD2"/>
    <property type="match status" value="1"/>
</dbReference>
<dbReference type="SUPFAM" id="SSF56019">
    <property type="entry name" value="The spindle assembly checkpoint protein mad2"/>
    <property type="match status" value="1"/>
</dbReference>
<comment type="subcellular location">
    <subcellularLocation>
        <location evidence="1">Nucleus</location>
    </subcellularLocation>
</comment>
<evidence type="ECO:0000256" key="3">
    <source>
        <dbReference type="ARBA" id="ARBA00022618"/>
    </source>
</evidence>
<feature type="domain" description="HORMA" evidence="7">
    <location>
        <begin position="16"/>
        <end position="190"/>
    </location>
</feature>
<dbReference type="Pfam" id="PF02301">
    <property type="entry name" value="HORMA"/>
    <property type="match status" value="1"/>
</dbReference>
<evidence type="ECO:0000256" key="5">
    <source>
        <dbReference type="ARBA" id="ARBA00023242"/>
    </source>
</evidence>
<dbReference type="GO" id="GO:0051301">
    <property type="term" value="P:cell division"/>
    <property type="evidence" value="ECO:0007669"/>
    <property type="project" value="UniProtKB-KW"/>
</dbReference>
<keyword evidence="5" id="KW-0539">Nucleus</keyword>
<dbReference type="EMBL" id="OA885359">
    <property type="protein sequence ID" value="CAD7281960.1"/>
    <property type="molecule type" value="Genomic_DNA"/>
</dbReference>
<reference evidence="8" key="1">
    <citation type="submission" date="2020-11" db="EMBL/GenBank/DDBJ databases">
        <authorList>
            <person name="Tran Van P."/>
        </authorList>
    </citation>
    <scope>NUCLEOTIDE SEQUENCE</scope>
</reference>
<dbReference type="GO" id="GO:0005737">
    <property type="term" value="C:cytoplasm"/>
    <property type="evidence" value="ECO:0007669"/>
    <property type="project" value="TreeGrafter"/>
</dbReference>
<comment type="similarity">
    <text evidence="2">Belongs to the MAD2 family.</text>
</comment>
<evidence type="ECO:0000256" key="6">
    <source>
        <dbReference type="ARBA" id="ARBA00023306"/>
    </source>
</evidence>
<proteinExistence type="inferred from homology"/>
<dbReference type="EMBL" id="CAJPEX010003322">
    <property type="protein sequence ID" value="CAG0922112.1"/>
    <property type="molecule type" value="Genomic_DNA"/>
</dbReference>
<dbReference type="PANTHER" id="PTHR11842:SF11">
    <property type="entry name" value="MITOTIC SPINDLE ASSEMBLY CHECKPOINT PROTEIN MAD2A"/>
    <property type="match status" value="1"/>
</dbReference>
<keyword evidence="9" id="KW-1185">Reference proteome</keyword>
<accession>A0A7R9GI17</accession>
<organism evidence="8">
    <name type="scientific">Notodromas monacha</name>
    <dbReference type="NCBI Taxonomy" id="399045"/>
    <lineage>
        <taxon>Eukaryota</taxon>
        <taxon>Metazoa</taxon>
        <taxon>Ecdysozoa</taxon>
        <taxon>Arthropoda</taxon>
        <taxon>Crustacea</taxon>
        <taxon>Oligostraca</taxon>
        <taxon>Ostracoda</taxon>
        <taxon>Podocopa</taxon>
        <taxon>Podocopida</taxon>
        <taxon>Cypridocopina</taxon>
        <taxon>Cypridoidea</taxon>
        <taxon>Cyprididae</taxon>
        <taxon>Notodromas</taxon>
    </lineage>
</organism>
<evidence type="ECO:0000256" key="2">
    <source>
        <dbReference type="ARBA" id="ARBA00010348"/>
    </source>
</evidence>
<gene>
    <name evidence="8" type="ORF">NMOB1V02_LOCUS9593</name>
</gene>
<keyword evidence="3" id="KW-0132">Cell division</keyword>